<proteinExistence type="inferred from homology"/>
<dbReference type="Pfam" id="PF04828">
    <property type="entry name" value="GFA"/>
    <property type="match status" value="1"/>
</dbReference>
<dbReference type="SUPFAM" id="SSF51316">
    <property type="entry name" value="Mss4-like"/>
    <property type="match status" value="1"/>
</dbReference>
<protein>
    <recommendedName>
        <fullName evidence="5">CENP-V/GFA domain-containing protein</fullName>
    </recommendedName>
</protein>
<dbReference type="GO" id="GO:0046872">
    <property type="term" value="F:metal ion binding"/>
    <property type="evidence" value="ECO:0007669"/>
    <property type="project" value="UniProtKB-KW"/>
</dbReference>
<dbReference type="EMBL" id="JAUJDW010000105">
    <property type="protein sequence ID" value="KAK0637997.1"/>
    <property type="molecule type" value="Genomic_DNA"/>
</dbReference>
<dbReference type="Gene3D" id="3.90.1590.10">
    <property type="entry name" value="glutathione-dependent formaldehyde- activating enzyme (gfa)"/>
    <property type="match status" value="1"/>
</dbReference>
<sequence length="152" mass="16444">MSYTGGCQCGKVKYTFTSEPIHTALCYCTNCQRQTGSTNTASLTVAQQSFTSTGAAPKVYSRKSDAGADVHNHFCGDCGTTCWLTGTLADSVGMLNVRIGTLDDLTLNQKWAPKMEVYCREKYAWLPALEGTKAFDAMVTAEAIEPFKKGAQ</sequence>
<keyword evidence="3" id="KW-0862">Zinc</keyword>
<evidence type="ECO:0000259" key="5">
    <source>
        <dbReference type="PROSITE" id="PS51891"/>
    </source>
</evidence>
<evidence type="ECO:0000256" key="2">
    <source>
        <dbReference type="ARBA" id="ARBA00022723"/>
    </source>
</evidence>
<accession>A0AA39XPT5</accession>
<organism evidence="6 7">
    <name type="scientific">Lasiodiplodia hormozganensis</name>
    <dbReference type="NCBI Taxonomy" id="869390"/>
    <lineage>
        <taxon>Eukaryota</taxon>
        <taxon>Fungi</taxon>
        <taxon>Dikarya</taxon>
        <taxon>Ascomycota</taxon>
        <taxon>Pezizomycotina</taxon>
        <taxon>Dothideomycetes</taxon>
        <taxon>Dothideomycetes incertae sedis</taxon>
        <taxon>Botryosphaeriales</taxon>
        <taxon>Botryosphaeriaceae</taxon>
        <taxon>Lasiodiplodia</taxon>
    </lineage>
</organism>
<feature type="domain" description="CENP-V/GFA" evidence="5">
    <location>
        <begin position="3"/>
        <end position="124"/>
    </location>
</feature>
<dbReference type="InterPro" id="IPR006913">
    <property type="entry name" value="CENP-V/GFA"/>
</dbReference>
<evidence type="ECO:0000256" key="1">
    <source>
        <dbReference type="ARBA" id="ARBA00005495"/>
    </source>
</evidence>
<name>A0AA39XPT5_9PEZI</name>
<dbReference type="Proteomes" id="UP001175001">
    <property type="component" value="Unassembled WGS sequence"/>
</dbReference>
<gene>
    <name evidence="6" type="ORF">DIS24_g10264</name>
</gene>
<evidence type="ECO:0000256" key="3">
    <source>
        <dbReference type="ARBA" id="ARBA00022833"/>
    </source>
</evidence>
<dbReference type="GO" id="GO:0016846">
    <property type="term" value="F:carbon-sulfur lyase activity"/>
    <property type="evidence" value="ECO:0007669"/>
    <property type="project" value="InterPro"/>
</dbReference>
<comment type="caution">
    <text evidence="6">The sequence shown here is derived from an EMBL/GenBank/DDBJ whole genome shotgun (WGS) entry which is preliminary data.</text>
</comment>
<dbReference type="InterPro" id="IPR011057">
    <property type="entry name" value="Mss4-like_sf"/>
</dbReference>
<evidence type="ECO:0000256" key="4">
    <source>
        <dbReference type="ARBA" id="ARBA00023239"/>
    </source>
</evidence>
<comment type="similarity">
    <text evidence="1">Belongs to the Gfa family.</text>
</comment>
<reference evidence="6" key="1">
    <citation type="submission" date="2023-06" db="EMBL/GenBank/DDBJ databases">
        <title>Multi-omics analyses reveal the molecular pathogenesis toolkit of Lasiodiplodia hormozganensis, a cross-kingdom pathogen.</title>
        <authorList>
            <person name="Felix C."/>
            <person name="Meneses R."/>
            <person name="Goncalves M.F.M."/>
            <person name="Tilleman L."/>
            <person name="Duarte A.S."/>
            <person name="Jorrin-Novo J.V."/>
            <person name="Van De Peer Y."/>
            <person name="Deforce D."/>
            <person name="Van Nieuwerburgh F."/>
            <person name="Esteves A.C."/>
            <person name="Alves A."/>
        </authorList>
    </citation>
    <scope>NUCLEOTIDE SEQUENCE</scope>
    <source>
        <strain evidence="6">CBS 339.90</strain>
    </source>
</reference>
<evidence type="ECO:0000313" key="7">
    <source>
        <dbReference type="Proteomes" id="UP001175001"/>
    </source>
</evidence>
<evidence type="ECO:0000313" key="6">
    <source>
        <dbReference type="EMBL" id="KAK0637997.1"/>
    </source>
</evidence>
<dbReference type="PANTHER" id="PTHR33337:SF40">
    <property type="entry name" value="CENP-V_GFA DOMAIN-CONTAINING PROTEIN-RELATED"/>
    <property type="match status" value="1"/>
</dbReference>
<dbReference type="PROSITE" id="PS51891">
    <property type="entry name" value="CENP_V_GFA"/>
    <property type="match status" value="1"/>
</dbReference>
<dbReference type="PANTHER" id="PTHR33337">
    <property type="entry name" value="GFA DOMAIN-CONTAINING PROTEIN"/>
    <property type="match status" value="1"/>
</dbReference>
<dbReference type="AlphaFoldDB" id="A0AA39XPT5"/>
<keyword evidence="4" id="KW-0456">Lyase</keyword>
<keyword evidence="2" id="KW-0479">Metal-binding</keyword>
<keyword evidence="7" id="KW-1185">Reference proteome</keyword>